<evidence type="ECO:0000313" key="2">
    <source>
        <dbReference type="Proteomes" id="UP001190700"/>
    </source>
</evidence>
<dbReference type="EMBL" id="LGRX02025427">
    <property type="protein sequence ID" value="KAK3252413.1"/>
    <property type="molecule type" value="Genomic_DNA"/>
</dbReference>
<protein>
    <submittedName>
        <fullName evidence="1">Uncharacterized protein</fullName>
    </submittedName>
</protein>
<keyword evidence="2" id="KW-1185">Reference proteome</keyword>
<accession>A0AAE0F5D7</accession>
<organism evidence="1 2">
    <name type="scientific">Cymbomonas tetramitiformis</name>
    <dbReference type="NCBI Taxonomy" id="36881"/>
    <lineage>
        <taxon>Eukaryota</taxon>
        <taxon>Viridiplantae</taxon>
        <taxon>Chlorophyta</taxon>
        <taxon>Pyramimonadophyceae</taxon>
        <taxon>Pyramimonadales</taxon>
        <taxon>Pyramimonadaceae</taxon>
        <taxon>Cymbomonas</taxon>
    </lineage>
</organism>
<dbReference type="Proteomes" id="UP001190700">
    <property type="component" value="Unassembled WGS sequence"/>
</dbReference>
<gene>
    <name evidence="1" type="ORF">CYMTET_38284</name>
</gene>
<proteinExistence type="predicted"/>
<sequence length="89" mass="9961">MLRPQPYRQLQPCPQLDPLLQHLLQREANATALFTRIVPVRQEAFAAEGIAFTTLFTLDNATVTVRAEANKLLFSALELFVHLDSPASD</sequence>
<comment type="caution">
    <text evidence="1">The sequence shown here is derived from an EMBL/GenBank/DDBJ whole genome shotgun (WGS) entry which is preliminary data.</text>
</comment>
<reference evidence="1 2" key="1">
    <citation type="journal article" date="2015" name="Genome Biol. Evol.">
        <title>Comparative Genomics of a Bacterivorous Green Alga Reveals Evolutionary Causalities and Consequences of Phago-Mixotrophic Mode of Nutrition.</title>
        <authorList>
            <person name="Burns J.A."/>
            <person name="Paasch A."/>
            <person name="Narechania A."/>
            <person name="Kim E."/>
        </authorList>
    </citation>
    <scope>NUCLEOTIDE SEQUENCE [LARGE SCALE GENOMIC DNA]</scope>
    <source>
        <strain evidence="1 2">PLY_AMNH</strain>
    </source>
</reference>
<evidence type="ECO:0000313" key="1">
    <source>
        <dbReference type="EMBL" id="KAK3252413.1"/>
    </source>
</evidence>
<dbReference type="AlphaFoldDB" id="A0AAE0F5D7"/>
<name>A0AAE0F5D7_9CHLO</name>